<dbReference type="InterPro" id="IPR014721">
    <property type="entry name" value="Ribsml_uS5_D2-typ_fold_subgr"/>
</dbReference>
<reference evidence="3 4" key="1">
    <citation type="submission" date="2019-03" db="EMBL/GenBank/DDBJ databases">
        <title>Genomic Encyclopedia of Type Strains, Phase IV (KMG-IV): sequencing the most valuable type-strain genomes for metagenomic binning, comparative biology and taxonomic classification.</title>
        <authorList>
            <person name="Goeker M."/>
        </authorList>
    </citation>
    <scope>NUCLEOTIDE SEQUENCE [LARGE SCALE GENOMIC DNA]</scope>
    <source>
        <strain evidence="3 4">DSM 46831</strain>
    </source>
</reference>
<keyword evidence="4" id="KW-1185">Reference proteome</keyword>
<evidence type="ECO:0000313" key="4">
    <source>
        <dbReference type="Proteomes" id="UP000294746"/>
    </source>
</evidence>
<dbReference type="RefSeq" id="WP_131848886.1">
    <property type="nucleotide sequence ID" value="NZ_SLXV01000019.1"/>
</dbReference>
<dbReference type="GO" id="GO:0016301">
    <property type="term" value="F:kinase activity"/>
    <property type="evidence" value="ECO:0007669"/>
    <property type="project" value="UniProtKB-KW"/>
</dbReference>
<evidence type="ECO:0000313" key="3">
    <source>
        <dbReference type="EMBL" id="TCP67347.1"/>
    </source>
</evidence>
<dbReference type="SUPFAM" id="SSF54211">
    <property type="entry name" value="Ribosomal protein S5 domain 2-like"/>
    <property type="match status" value="1"/>
</dbReference>
<evidence type="ECO:0000256" key="1">
    <source>
        <dbReference type="ARBA" id="ARBA00022777"/>
    </source>
</evidence>
<dbReference type="GO" id="GO:0005524">
    <property type="term" value="F:ATP binding"/>
    <property type="evidence" value="ECO:0007669"/>
    <property type="project" value="InterPro"/>
</dbReference>
<dbReference type="AlphaFoldDB" id="A0A4R2RX27"/>
<dbReference type="InterPro" id="IPR020568">
    <property type="entry name" value="Ribosomal_Su5_D2-typ_SF"/>
</dbReference>
<dbReference type="Pfam" id="PF00288">
    <property type="entry name" value="GHMP_kinases_N"/>
    <property type="match status" value="1"/>
</dbReference>
<dbReference type="PIRSF" id="PIRSF033887">
    <property type="entry name" value="PduX"/>
    <property type="match status" value="1"/>
</dbReference>
<evidence type="ECO:0000259" key="2">
    <source>
        <dbReference type="Pfam" id="PF00288"/>
    </source>
</evidence>
<accession>A0A4R2RX27</accession>
<gene>
    <name evidence="3" type="ORF">EDD57_11934</name>
</gene>
<keyword evidence="1" id="KW-0808">Transferase</keyword>
<organism evidence="3 4">
    <name type="scientific">Baia soyae</name>
    <dbReference type="NCBI Taxonomy" id="1544746"/>
    <lineage>
        <taxon>Bacteria</taxon>
        <taxon>Bacillati</taxon>
        <taxon>Bacillota</taxon>
        <taxon>Bacilli</taxon>
        <taxon>Bacillales</taxon>
        <taxon>Thermoactinomycetaceae</taxon>
        <taxon>Baia</taxon>
    </lineage>
</organism>
<dbReference type="InterPro" id="IPR006204">
    <property type="entry name" value="GHMP_kinase_N_dom"/>
</dbReference>
<dbReference type="Gene3D" id="3.30.230.10">
    <property type="match status" value="1"/>
</dbReference>
<proteinExistence type="predicted"/>
<dbReference type="OrthoDB" id="4548147at2"/>
<name>A0A4R2RX27_9BACL</name>
<dbReference type="InterPro" id="IPR012363">
    <property type="entry name" value="PduX"/>
</dbReference>
<keyword evidence="1" id="KW-0418">Kinase</keyword>
<dbReference type="Proteomes" id="UP000294746">
    <property type="component" value="Unassembled WGS sequence"/>
</dbReference>
<feature type="domain" description="GHMP kinase N-terminal" evidence="2">
    <location>
        <begin position="67"/>
        <end position="134"/>
    </location>
</feature>
<protein>
    <submittedName>
        <fullName evidence="3">Uncharacterized protein involved in propanediol utilization</fullName>
    </submittedName>
</protein>
<dbReference type="EMBL" id="SLXV01000019">
    <property type="protein sequence ID" value="TCP67347.1"/>
    <property type="molecule type" value="Genomic_DNA"/>
</dbReference>
<comment type="caution">
    <text evidence="3">The sequence shown here is derived from an EMBL/GenBank/DDBJ whole genome shotgun (WGS) entry which is preliminary data.</text>
</comment>
<sequence>MPEAIASCTPLCVDWARGTFGELLQGELPDGNHFLVTLPISLHSKATFLPDPNTKEISVYPSNKKKVRVAIEYLLRRFDLHLGGLLMVQSEIPEGKGLASSSADIVASIRAVSKYLSLPITPSVIEEVMRQIEPSDGVMYEGCVTFYHREVRLAGRLGELPPMMIVAADTGGIVDSIQHNRKSPQYIDSERRIFQRLLEDLRVAIARRDLDEIGRISTISAEINQKRLYKDYFDFFMSLNHRKGVCGTVIAHSGTMIGSILNPYASRTTEAMHEILQEFHDRDIKPMIYTNM</sequence>